<evidence type="ECO:0000313" key="2">
    <source>
        <dbReference type="Proteomes" id="UP000241675"/>
    </source>
</evidence>
<name>A0A2D2W2H3_9CAUD</name>
<dbReference type="EMBL" id="MG189906">
    <property type="protein sequence ID" value="ATS92344.1"/>
    <property type="molecule type" value="Genomic_DNA"/>
</dbReference>
<accession>A0A2D2W2H3</accession>
<dbReference type="Proteomes" id="UP000241675">
    <property type="component" value="Segment"/>
</dbReference>
<gene>
    <name evidence="1" type="ORF">DLP05_039</name>
</gene>
<reference evidence="2" key="1">
    <citation type="submission" date="2017-10" db="EMBL/GenBank/DDBJ databases">
        <authorList>
            <person name="Peters D.L."/>
        </authorList>
    </citation>
    <scope>NUCLEOTIDE SEQUENCE [LARGE SCALE GENOMIC DNA]</scope>
</reference>
<evidence type="ECO:0000313" key="1">
    <source>
        <dbReference type="EMBL" id="ATS92344.1"/>
    </source>
</evidence>
<protein>
    <submittedName>
        <fullName evidence="1">Uncharacterized protein</fullName>
    </submittedName>
</protein>
<proteinExistence type="predicted"/>
<keyword evidence="2" id="KW-1185">Reference proteome</keyword>
<reference evidence="1 2" key="2">
    <citation type="submission" date="2017-11" db="EMBL/GenBank/DDBJ databases">
        <title>Lysogenic conversion of Stenotrophomonas maltophilia by temperate phage DLP4.</title>
        <authorList>
            <person name="Dennis J."/>
            <person name="Stothard P."/>
        </authorList>
    </citation>
    <scope>NUCLEOTIDE SEQUENCE [LARGE SCALE GENOMIC DNA]</scope>
</reference>
<organism evidence="1 2">
    <name type="scientific">Stenotrophomonas phage vB_SmaS_DLP_5</name>
    <dbReference type="NCBI Taxonomy" id="2044561"/>
    <lineage>
        <taxon>Viruses</taxon>
        <taxon>Duplodnaviria</taxon>
        <taxon>Heunggongvirae</taxon>
        <taxon>Uroviricota</taxon>
        <taxon>Caudoviricetes</taxon>
        <taxon>Delepquintavirus</taxon>
        <taxon>Delepquintavirus DLP5</taxon>
    </lineage>
</organism>
<sequence>MSIFAYIQQQEVDWHKALKANGHVPVMDEDSPDKLDTWVHQGGEYCNGPGCSACGETWCYHCKGTDAIKPCTKAALEGEFVNVGKQKALTYEDPEADNSPRRITNRLRRKVNRFTYRQQGGCGNVKRATGSWRVHSGRQFVK</sequence>